<evidence type="ECO:0000256" key="5">
    <source>
        <dbReference type="ARBA" id="ARBA00023136"/>
    </source>
</evidence>
<protein>
    <submittedName>
        <fullName evidence="7">Membrane transporters of cations and cationic drugs</fullName>
    </submittedName>
</protein>
<dbReference type="InterPro" id="IPR000390">
    <property type="entry name" value="Small_drug/metabolite_transptr"/>
</dbReference>
<dbReference type="GO" id="GO:0005886">
    <property type="term" value="C:plasma membrane"/>
    <property type="evidence" value="ECO:0007669"/>
    <property type="project" value="UniProtKB-SubCell"/>
</dbReference>
<evidence type="ECO:0000256" key="3">
    <source>
        <dbReference type="ARBA" id="ARBA00022692"/>
    </source>
</evidence>
<dbReference type="GO" id="GO:0022857">
    <property type="term" value="F:transmembrane transporter activity"/>
    <property type="evidence" value="ECO:0007669"/>
    <property type="project" value="InterPro"/>
</dbReference>
<evidence type="ECO:0000256" key="6">
    <source>
        <dbReference type="SAM" id="Phobius"/>
    </source>
</evidence>
<evidence type="ECO:0000256" key="2">
    <source>
        <dbReference type="ARBA" id="ARBA00022475"/>
    </source>
</evidence>
<keyword evidence="2" id="KW-1003">Cell membrane</keyword>
<proteinExistence type="predicted"/>
<dbReference type="SUPFAM" id="SSF103481">
    <property type="entry name" value="Multidrug resistance efflux transporter EmrE"/>
    <property type="match status" value="1"/>
</dbReference>
<evidence type="ECO:0000313" key="7">
    <source>
        <dbReference type="EMBL" id="CUN21018.1"/>
    </source>
</evidence>
<sequence length="116" mass="12854">MNKTVLIYSCVLLLGVFVSAISQVMLKKSALKQYDSKIKEYMNPLVIIAYIMFVGTTFLSIIAYKGIPLSMGPILEATSYIYVTFFGVKIFGEKLNLRKVVALGLIIFGIIVYALG</sequence>
<keyword evidence="3 6" id="KW-0812">Transmembrane</keyword>
<feature type="transmembrane region" description="Helical" evidence="6">
    <location>
        <begin position="70"/>
        <end position="88"/>
    </location>
</feature>
<feature type="transmembrane region" description="Helical" evidence="6">
    <location>
        <begin position="47"/>
        <end position="64"/>
    </location>
</feature>
<feature type="transmembrane region" description="Helical" evidence="6">
    <location>
        <begin position="100"/>
        <end position="115"/>
    </location>
</feature>
<evidence type="ECO:0000313" key="8">
    <source>
        <dbReference type="Proteomes" id="UP000095495"/>
    </source>
</evidence>
<dbReference type="InterPro" id="IPR037185">
    <property type="entry name" value="EmrE-like"/>
</dbReference>
<keyword evidence="4 6" id="KW-1133">Transmembrane helix</keyword>
<gene>
    <name evidence="7" type="ORF">ERS852420_03502</name>
</gene>
<dbReference type="Proteomes" id="UP000095495">
    <property type="component" value="Unassembled WGS sequence"/>
</dbReference>
<comment type="subcellular location">
    <subcellularLocation>
        <location evidence="1">Cell membrane</location>
        <topology evidence="1">Multi-pass membrane protein</topology>
    </subcellularLocation>
</comment>
<dbReference type="EMBL" id="CYXV01000028">
    <property type="protein sequence ID" value="CUN21018.1"/>
    <property type="molecule type" value="Genomic_DNA"/>
</dbReference>
<reference evidence="7 8" key="1">
    <citation type="submission" date="2015-09" db="EMBL/GenBank/DDBJ databases">
        <authorList>
            <consortium name="Pathogen Informatics"/>
        </authorList>
    </citation>
    <scope>NUCLEOTIDE SEQUENCE [LARGE SCALE GENOMIC DNA]</scope>
    <source>
        <strain evidence="7 8">2789STDY5608863</strain>
    </source>
</reference>
<accession>A0A173V582</accession>
<keyword evidence="5 6" id="KW-0472">Membrane</keyword>
<dbReference type="Gene3D" id="1.10.3730.20">
    <property type="match status" value="1"/>
</dbReference>
<dbReference type="AlphaFoldDB" id="A0A173V582"/>
<dbReference type="PANTHER" id="PTHR30561:SF9">
    <property type="entry name" value="4-AMINO-4-DEOXY-L-ARABINOSE-PHOSPHOUNDECAPRENOL FLIPPASE SUBUNIT ARNF-RELATED"/>
    <property type="match status" value="1"/>
</dbReference>
<evidence type="ECO:0000256" key="1">
    <source>
        <dbReference type="ARBA" id="ARBA00004651"/>
    </source>
</evidence>
<name>A0A173V582_9FIRM</name>
<dbReference type="RefSeq" id="WP_055264470.1">
    <property type="nucleotide sequence ID" value="NZ_CYXV01000028.1"/>
</dbReference>
<organism evidence="7 8">
    <name type="scientific">Roseburia faecis</name>
    <dbReference type="NCBI Taxonomy" id="301302"/>
    <lineage>
        <taxon>Bacteria</taxon>
        <taxon>Bacillati</taxon>
        <taxon>Bacillota</taxon>
        <taxon>Clostridia</taxon>
        <taxon>Lachnospirales</taxon>
        <taxon>Lachnospiraceae</taxon>
        <taxon>Roseburia</taxon>
    </lineage>
</organism>
<evidence type="ECO:0000256" key="4">
    <source>
        <dbReference type="ARBA" id="ARBA00022989"/>
    </source>
</evidence>
<dbReference type="PANTHER" id="PTHR30561">
    <property type="entry name" value="SMR FAMILY PROTON-DEPENDENT DRUG EFFLUX TRANSPORTER SUGE"/>
    <property type="match status" value="1"/>
</dbReference>
<feature type="transmembrane region" description="Helical" evidence="6">
    <location>
        <begin position="6"/>
        <end position="26"/>
    </location>
</feature>